<evidence type="ECO:0000256" key="1">
    <source>
        <dbReference type="SAM" id="MobiDB-lite"/>
    </source>
</evidence>
<dbReference type="EMBL" id="HACG01020720">
    <property type="protein sequence ID" value="CEK67585.1"/>
    <property type="molecule type" value="Transcribed_RNA"/>
</dbReference>
<feature type="compositionally biased region" description="Basic and acidic residues" evidence="1">
    <location>
        <begin position="96"/>
        <end position="115"/>
    </location>
</feature>
<feature type="non-terminal residue" evidence="2">
    <location>
        <position position="115"/>
    </location>
</feature>
<feature type="region of interest" description="Disordered" evidence="1">
    <location>
        <begin position="62"/>
        <end position="115"/>
    </location>
</feature>
<proteinExistence type="predicted"/>
<sequence>RGVPVIKLYEPAKKQADDVQNLETDQSLRESRLRKLAGESDGETIDFHCWISQEVQRCKEVYESGKRSASPASKIDDDQFRHQFQSGRQRAPSSPPERRDGSYQSRDSARPPERQ</sequence>
<reference evidence="2" key="1">
    <citation type="submission" date="2014-12" db="EMBL/GenBank/DDBJ databases">
        <title>Insight into the proteome of Arion vulgaris.</title>
        <authorList>
            <person name="Aradska J."/>
            <person name="Bulat T."/>
            <person name="Smidak R."/>
            <person name="Sarate P."/>
            <person name="Gangsoo J."/>
            <person name="Sialana F."/>
            <person name="Bilban M."/>
            <person name="Lubec G."/>
        </authorList>
    </citation>
    <scope>NUCLEOTIDE SEQUENCE</scope>
    <source>
        <tissue evidence="2">Skin</tissue>
    </source>
</reference>
<evidence type="ECO:0000313" key="2">
    <source>
        <dbReference type="EMBL" id="CEK67585.1"/>
    </source>
</evidence>
<accession>A0A0B6ZIK5</accession>
<name>A0A0B6ZIK5_9EUPU</name>
<feature type="compositionally biased region" description="Polar residues" evidence="1">
    <location>
        <begin position="82"/>
        <end position="92"/>
    </location>
</feature>
<feature type="non-terminal residue" evidence="2">
    <location>
        <position position="1"/>
    </location>
</feature>
<gene>
    <name evidence="2" type="primary">ORF63182</name>
</gene>
<organism evidence="2">
    <name type="scientific">Arion vulgaris</name>
    <dbReference type="NCBI Taxonomy" id="1028688"/>
    <lineage>
        <taxon>Eukaryota</taxon>
        <taxon>Metazoa</taxon>
        <taxon>Spiralia</taxon>
        <taxon>Lophotrochozoa</taxon>
        <taxon>Mollusca</taxon>
        <taxon>Gastropoda</taxon>
        <taxon>Heterobranchia</taxon>
        <taxon>Euthyneura</taxon>
        <taxon>Panpulmonata</taxon>
        <taxon>Eupulmonata</taxon>
        <taxon>Stylommatophora</taxon>
        <taxon>Helicina</taxon>
        <taxon>Arionoidea</taxon>
        <taxon>Arionidae</taxon>
        <taxon>Arion</taxon>
    </lineage>
</organism>
<feature type="region of interest" description="Disordered" evidence="1">
    <location>
        <begin position="1"/>
        <end position="27"/>
    </location>
</feature>
<dbReference type="AlphaFoldDB" id="A0A0B6ZIK5"/>
<protein>
    <submittedName>
        <fullName evidence="2">Uncharacterized protein</fullName>
    </submittedName>
</protein>